<evidence type="ECO:0000259" key="6">
    <source>
        <dbReference type="Pfam" id="PF09368"/>
    </source>
</evidence>
<dbReference type="Pfam" id="PF09368">
    <property type="entry name" value="Sas10"/>
    <property type="match status" value="1"/>
</dbReference>
<evidence type="ECO:0000256" key="4">
    <source>
        <dbReference type="ARBA" id="ARBA00023242"/>
    </source>
</evidence>
<evidence type="ECO:0000313" key="7">
    <source>
        <dbReference type="EMBL" id="CAD7593907.1"/>
    </source>
</evidence>
<feature type="domain" description="Sas10 C-terminal" evidence="6">
    <location>
        <begin position="338"/>
        <end position="410"/>
    </location>
</feature>
<keyword evidence="4" id="KW-0539">Nucleus</keyword>
<feature type="compositionally biased region" description="Acidic residues" evidence="5">
    <location>
        <begin position="38"/>
        <end position="75"/>
    </location>
</feature>
<feature type="region of interest" description="Disordered" evidence="5">
    <location>
        <begin position="285"/>
        <end position="341"/>
    </location>
</feature>
<dbReference type="InterPro" id="IPR007146">
    <property type="entry name" value="Sas10/Utp3/C1D"/>
</dbReference>
<dbReference type="EMBL" id="OE841064">
    <property type="protein sequence ID" value="CAD7593907.1"/>
    <property type="molecule type" value="Genomic_DNA"/>
</dbReference>
<dbReference type="AlphaFoldDB" id="A0A7R9PLD8"/>
<dbReference type="GO" id="GO:0000462">
    <property type="term" value="P:maturation of SSU-rRNA from tricistronic rRNA transcript (SSU-rRNA, 5.8S rRNA, LSU-rRNA)"/>
    <property type="evidence" value="ECO:0007669"/>
    <property type="project" value="TreeGrafter"/>
</dbReference>
<comment type="subcellular location">
    <subcellularLocation>
        <location evidence="1">Nucleus</location>
    </subcellularLocation>
</comment>
<dbReference type="GO" id="GO:0032040">
    <property type="term" value="C:small-subunit processome"/>
    <property type="evidence" value="ECO:0007669"/>
    <property type="project" value="TreeGrafter"/>
</dbReference>
<evidence type="ECO:0000256" key="1">
    <source>
        <dbReference type="ARBA" id="ARBA00004123"/>
    </source>
</evidence>
<keyword evidence="3" id="KW-0597">Phosphoprotein</keyword>
<evidence type="ECO:0000256" key="3">
    <source>
        <dbReference type="ARBA" id="ARBA00022553"/>
    </source>
</evidence>
<sequence length="411" mass="46966">MDDLDEYVPSDSEDEYSENEKILLEKTRKGRSRNIIDSEEEVFGLHDSEDDDDDDGEKGDVVADSDLDAQEDGDDLPNVRAWGQSKRDFYHTDYVDQDYGGFDGKDAVAAEYEEQEARAIQQRLAEQLDEGDFSLDIFTKKQEEPSVVEGEEEVIKTDLSKLTKRQKLALLQKEAPEFSSLVQDFKGMSLRWPHGLSYCTNISFYLLLKARRISVQSHPVVRRLYQYRQLLKQLEPVDQEVMTSQINTILKLVEDGVPITPADGNGQQDSTKAKSPKLLRLLSKSQTQKVDSEDIEAVHPPVKKSKVVEMEQDADSNSQPEEEGTVAEGKSVGEDEGDEKRAITYKMAKNRGLTPYRKKELRNPRVKHRIKYRKAKIRRKGQVREPRYEIQRYGGEISGIKTSVTRSTKIK</sequence>
<dbReference type="InterPro" id="IPR018972">
    <property type="entry name" value="Sas10_C_dom"/>
</dbReference>
<dbReference type="PANTHER" id="PTHR13237">
    <property type="entry name" value="SOMETHING ABOUT SILENCING PROTEIN 10-RELATED"/>
    <property type="match status" value="1"/>
</dbReference>
<organism evidence="7">
    <name type="scientific">Timema genevievae</name>
    <name type="common">Walking stick</name>
    <dbReference type="NCBI Taxonomy" id="629358"/>
    <lineage>
        <taxon>Eukaryota</taxon>
        <taxon>Metazoa</taxon>
        <taxon>Ecdysozoa</taxon>
        <taxon>Arthropoda</taxon>
        <taxon>Hexapoda</taxon>
        <taxon>Insecta</taxon>
        <taxon>Pterygota</taxon>
        <taxon>Neoptera</taxon>
        <taxon>Polyneoptera</taxon>
        <taxon>Phasmatodea</taxon>
        <taxon>Timematodea</taxon>
        <taxon>Timematoidea</taxon>
        <taxon>Timematidae</taxon>
        <taxon>Timema</taxon>
    </lineage>
</organism>
<comment type="similarity">
    <text evidence="2">Belongs to the SAS10 family.</text>
</comment>
<reference evidence="7" key="1">
    <citation type="submission" date="2020-11" db="EMBL/GenBank/DDBJ databases">
        <authorList>
            <person name="Tran Van P."/>
        </authorList>
    </citation>
    <scope>NUCLEOTIDE SEQUENCE</scope>
</reference>
<name>A0A7R9PLD8_TIMGE</name>
<accession>A0A7R9PLD8</accession>
<dbReference type="PANTHER" id="PTHR13237:SF8">
    <property type="entry name" value="SOMETHING ABOUT SILENCING PROTEIN 10"/>
    <property type="match status" value="1"/>
</dbReference>
<proteinExistence type="inferred from homology"/>
<evidence type="ECO:0000256" key="5">
    <source>
        <dbReference type="SAM" id="MobiDB-lite"/>
    </source>
</evidence>
<feature type="region of interest" description="Disordered" evidence="5">
    <location>
        <begin position="38"/>
        <end position="80"/>
    </location>
</feature>
<dbReference type="Pfam" id="PF04000">
    <property type="entry name" value="Sas10_Utp3"/>
    <property type="match status" value="1"/>
</dbReference>
<protein>
    <recommendedName>
        <fullName evidence="6">Sas10 C-terminal domain-containing protein</fullName>
    </recommendedName>
</protein>
<evidence type="ECO:0000256" key="2">
    <source>
        <dbReference type="ARBA" id="ARBA00010979"/>
    </source>
</evidence>
<gene>
    <name evidence="7" type="ORF">TGEB3V08_LOCUS5516</name>
</gene>
<feature type="compositionally biased region" description="Acidic residues" evidence="5">
    <location>
        <begin position="310"/>
        <end position="325"/>
    </location>
</feature>